<dbReference type="CDD" id="cd07770">
    <property type="entry name" value="ASKHA_NBD_FGGY_GntK"/>
    <property type="match status" value="1"/>
</dbReference>
<evidence type="ECO:0000259" key="5">
    <source>
        <dbReference type="Pfam" id="PF02782"/>
    </source>
</evidence>
<keyword evidence="2" id="KW-0808">Transferase</keyword>
<dbReference type="GO" id="GO:0005975">
    <property type="term" value="P:carbohydrate metabolic process"/>
    <property type="evidence" value="ECO:0007669"/>
    <property type="project" value="InterPro"/>
</dbReference>
<evidence type="ECO:0000256" key="1">
    <source>
        <dbReference type="ARBA" id="ARBA00009156"/>
    </source>
</evidence>
<dbReference type="InterPro" id="IPR018484">
    <property type="entry name" value="FGGY_N"/>
</dbReference>
<organism evidence="6 7">
    <name type="scientific">Enterococcus canintestini</name>
    <dbReference type="NCBI Taxonomy" id="317010"/>
    <lineage>
        <taxon>Bacteria</taxon>
        <taxon>Bacillati</taxon>
        <taxon>Bacillota</taxon>
        <taxon>Bacilli</taxon>
        <taxon>Lactobacillales</taxon>
        <taxon>Enterococcaceae</taxon>
        <taxon>Enterococcus</taxon>
    </lineage>
</organism>
<gene>
    <name evidence="6" type="ORF">AKL21_11965</name>
</gene>
<dbReference type="RefSeq" id="WP_095007141.1">
    <property type="nucleotide sequence ID" value="NZ_LHUG01000013.1"/>
</dbReference>
<dbReference type="InterPro" id="IPR050406">
    <property type="entry name" value="FGGY_Carb_Kinase"/>
</dbReference>
<dbReference type="InterPro" id="IPR018485">
    <property type="entry name" value="FGGY_C"/>
</dbReference>
<dbReference type="EMBL" id="LHUG01000013">
    <property type="protein sequence ID" value="PAB00013.1"/>
    <property type="molecule type" value="Genomic_DNA"/>
</dbReference>
<feature type="domain" description="Carbohydrate kinase FGGY N-terminal" evidence="4">
    <location>
        <begin position="4"/>
        <end position="232"/>
    </location>
</feature>
<comment type="similarity">
    <text evidence="1">Belongs to the FGGY kinase family.</text>
</comment>
<evidence type="ECO:0000256" key="2">
    <source>
        <dbReference type="ARBA" id="ARBA00022679"/>
    </source>
</evidence>
<dbReference type="Gene3D" id="3.30.420.40">
    <property type="match status" value="2"/>
</dbReference>
<evidence type="ECO:0000313" key="6">
    <source>
        <dbReference type="EMBL" id="PAB00013.1"/>
    </source>
</evidence>
<dbReference type="Pfam" id="PF00370">
    <property type="entry name" value="FGGY_N"/>
    <property type="match status" value="1"/>
</dbReference>
<dbReference type="Pfam" id="PF02782">
    <property type="entry name" value="FGGY_C"/>
    <property type="match status" value="1"/>
</dbReference>
<comment type="caution">
    <text evidence="6">The sequence shown here is derived from an EMBL/GenBank/DDBJ whole genome shotgun (WGS) entry which is preliminary data.</text>
</comment>
<dbReference type="PANTHER" id="PTHR43095:SF2">
    <property type="entry name" value="GLUCONOKINASE"/>
    <property type="match status" value="1"/>
</dbReference>
<proteinExistence type="inferred from homology"/>
<protein>
    <submittedName>
        <fullName evidence="6">Gluconokinase</fullName>
    </submittedName>
</protein>
<dbReference type="InterPro" id="IPR043129">
    <property type="entry name" value="ATPase_NBD"/>
</dbReference>
<sequence length="455" mass="51715">MSVFLGIDIGTTAIKFGVIENGSLVFETSIKVTTYGNDVKKYQDKSEIISVLEKGIYAIPEKWRRKADKIGFSSAMHSLSPEKHHEIFLWSDLQAQDVIAKFARTNLAKRFYQLSGTPIHAMSPFAKLLYFKLSNKFQTVKKWYGLKELVLEYFTGRFIIDRSCASATGYYDLYQQKWSEEILAYIGIKEYQLAEIVDTTDVFEMLPEQIKKFGFSQNIQVIAGASDGTLAAYASFYHTKRSASLTIGTSAAVRQISMKIKLEPKQQNFCYYLNENYFVIGAPSNNGACLLEWSALQLSTNSTEFYKQLPDLLKRTSVGARGLRFFPYLNGERAPLWDQNVKGGFYDLTLQHTRDDLLRSVIEGMLLNIRRLVKLVAPSEALSVSGGFFQTSELAQLASDVFGAECFYAVENEPIFGLYYLYFQPDIFKEDNGAHFIPDAKSQVVYEKLSQNYFE</sequence>
<evidence type="ECO:0000313" key="7">
    <source>
        <dbReference type="Proteomes" id="UP000216797"/>
    </source>
</evidence>
<feature type="domain" description="Carbohydrate kinase FGGY C-terminal" evidence="5">
    <location>
        <begin position="275"/>
        <end position="404"/>
    </location>
</feature>
<dbReference type="AlphaFoldDB" id="A0A267HRA0"/>
<dbReference type="SUPFAM" id="SSF53067">
    <property type="entry name" value="Actin-like ATPase domain"/>
    <property type="match status" value="2"/>
</dbReference>
<evidence type="ECO:0000256" key="3">
    <source>
        <dbReference type="ARBA" id="ARBA00022777"/>
    </source>
</evidence>
<dbReference type="PANTHER" id="PTHR43095">
    <property type="entry name" value="SUGAR KINASE"/>
    <property type="match status" value="1"/>
</dbReference>
<dbReference type="InterPro" id="IPR000577">
    <property type="entry name" value="Carb_kinase_FGGY"/>
</dbReference>
<keyword evidence="7" id="KW-1185">Reference proteome</keyword>
<evidence type="ECO:0000259" key="4">
    <source>
        <dbReference type="Pfam" id="PF00370"/>
    </source>
</evidence>
<dbReference type="Proteomes" id="UP000216797">
    <property type="component" value="Unassembled WGS sequence"/>
</dbReference>
<reference evidence="6 7" key="1">
    <citation type="submission" date="2015-08" db="EMBL/GenBank/DDBJ databases">
        <title>Enterococcus genome sequence.</title>
        <authorList>
            <person name="Acedo J.Z."/>
            <person name="Vederas J.C."/>
        </authorList>
    </citation>
    <scope>NUCLEOTIDE SEQUENCE [LARGE SCALE GENOMIC DNA]</scope>
    <source>
        <strain evidence="6 7">49</strain>
    </source>
</reference>
<dbReference type="GO" id="GO:0016301">
    <property type="term" value="F:kinase activity"/>
    <property type="evidence" value="ECO:0007669"/>
    <property type="project" value="UniProtKB-KW"/>
</dbReference>
<accession>A0A267HRA0</accession>
<dbReference type="PIRSF" id="PIRSF000538">
    <property type="entry name" value="GlpK"/>
    <property type="match status" value="1"/>
</dbReference>
<name>A0A267HRA0_9ENTE</name>
<keyword evidence="3 6" id="KW-0418">Kinase</keyword>